<comment type="similarity">
    <text evidence="5">Belongs to the SAT4 family.</text>
</comment>
<protein>
    <recommendedName>
        <fullName evidence="8">Rhodopsin domain-containing protein</fullName>
    </recommendedName>
</protein>
<feature type="transmembrane region" description="Helical" evidence="7">
    <location>
        <begin position="18"/>
        <end position="39"/>
    </location>
</feature>
<evidence type="ECO:0000256" key="6">
    <source>
        <dbReference type="SAM" id="MobiDB-lite"/>
    </source>
</evidence>
<dbReference type="EMBL" id="FO904940">
    <property type="protein sequence ID" value="CDP29868.1"/>
    <property type="molecule type" value="Genomic_DNA"/>
</dbReference>
<evidence type="ECO:0000256" key="7">
    <source>
        <dbReference type="SAM" id="Phobius"/>
    </source>
</evidence>
<organism evidence="9 10">
    <name type="scientific">Podospora anserina (strain S / ATCC MYA-4624 / DSM 980 / FGSC 10383)</name>
    <name type="common">Pleurage anserina</name>
    <dbReference type="NCBI Taxonomy" id="515849"/>
    <lineage>
        <taxon>Eukaryota</taxon>
        <taxon>Fungi</taxon>
        <taxon>Dikarya</taxon>
        <taxon>Ascomycota</taxon>
        <taxon>Pezizomycotina</taxon>
        <taxon>Sordariomycetes</taxon>
        <taxon>Sordariomycetidae</taxon>
        <taxon>Sordariales</taxon>
        <taxon>Podosporaceae</taxon>
        <taxon>Podospora</taxon>
        <taxon>Podospora anserina</taxon>
    </lineage>
</organism>
<evidence type="ECO:0000256" key="1">
    <source>
        <dbReference type="ARBA" id="ARBA00004141"/>
    </source>
</evidence>
<evidence type="ECO:0000256" key="2">
    <source>
        <dbReference type="ARBA" id="ARBA00022692"/>
    </source>
</evidence>
<dbReference type="STRING" id="515849.A0A090D7T5"/>
<feature type="transmembrane region" description="Helical" evidence="7">
    <location>
        <begin position="51"/>
        <end position="70"/>
    </location>
</feature>
<dbReference type="eggNOG" id="ENOG502SKVQ">
    <property type="taxonomic scope" value="Eukaryota"/>
</dbReference>
<feature type="compositionally biased region" description="Basic and acidic residues" evidence="6">
    <location>
        <begin position="345"/>
        <end position="354"/>
    </location>
</feature>
<dbReference type="InterPro" id="IPR052337">
    <property type="entry name" value="SAT4-like"/>
</dbReference>
<keyword evidence="10" id="KW-1185">Reference proteome</keyword>
<dbReference type="AlphaFoldDB" id="A0A090D7T5"/>
<evidence type="ECO:0000259" key="8">
    <source>
        <dbReference type="Pfam" id="PF20684"/>
    </source>
</evidence>
<accession>A0A090D7T5</accession>
<feature type="transmembrane region" description="Helical" evidence="7">
    <location>
        <begin position="130"/>
        <end position="150"/>
    </location>
</feature>
<name>A0A090D7T5_PODAN</name>
<evidence type="ECO:0000313" key="10">
    <source>
        <dbReference type="Proteomes" id="UP000001197"/>
    </source>
</evidence>
<evidence type="ECO:0000256" key="5">
    <source>
        <dbReference type="ARBA" id="ARBA00038359"/>
    </source>
</evidence>
<feature type="transmembrane region" description="Helical" evidence="7">
    <location>
        <begin position="207"/>
        <end position="227"/>
    </location>
</feature>
<keyword evidence="2 7" id="KW-0812">Transmembrane</keyword>
<dbReference type="GO" id="GO:0016020">
    <property type="term" value="C:membrane"/>
    <property type="evidence" value="ECO:0007669"/>
    <property type="project" value="UniProtKB-SubCell"/>
</dbReference>
<reference evidence="9 10" key="1">
    <citation type="journal article" date="2008" name="Genome Biol.">
        <title>The genome sequence of the model ascomycete fungus Podospora anserina.</title>
        <authorList>
            <person name="Espagne E."/>
            <person name="Lespinet O."/>
            <person name="Malagnac F."/>
            <person name="Da Silva C."/>
            <person name="Jaillon O."/>
            <person name="Porcel B.M."/>
            <person name="Couloux A."/>
            <person name="Aury J.-M."/>
            <person name="Segurens B."/>
            <person name="Poulain J."/>
            <person name="Anthouard V."/>
            <person name="Grossetete S."/>
            <person name="Khalili H."/>
            <person name="Coppin E."/>
            <person name="Dequard-Chablat M."/>
            <person name="Picard M."/>
            <person name="Contamine V."/>
            <person name="Arnaise S."/>
            <person name="Bourdais A."/>
            <person name="Berteaux-Lecellier V."/>
            <person name="Gautheret D."/>
            <person name="de Vries R.P."/>
            <person name="Battaglia E."/>
            <person name="Coutinho P.M."/>
            <person name="Danchin E.G.J."/>
            <person name="Henrissat B."/>
            <person name="El Khoury R."/>
            <person name="Sainsard-Chanet A."/>
            <person name="Boivin A."/>
            <person name="Pinan-Lucarre B."/>
            <person name="Sellem C.H."/>
            <person name="Debuchy R."/>
            <person name="Wincker P."/>
            <person name="Weissenbach J."/>
            <person name="Silar P."/>
        </authorList>
    </citation>
    <scope>NUCLEOTIDE SEQUENCE [LARGE SCALE GENOMIC DNA]</scope>
    <source>
        <strain evidence="10">S / ATCC MYA-4624 / DSM 980 / FGSC 10383</strain>
    </source>
</reference>
<dbReference type="PANTHER" id="PTHR33048">
    <property type="entry name" value="PTH11-LIKE INTEGRAL MEMBRANE PROTEIN (AFU_ORTHOLOGUE AFUA_5G11245)"/>
    <property type="match status" value="1"/>
</dbReference>
<feature type="transmembrane region" description="Helical" evidence="7">
    <location>
        <begin position="174"/>
        <end position="195"/>
    </location>
</feature>
<evidence type="ECO:0000256" key="4">
    <source>
        <dbReference type="ARBA" id="ARBA00023136"/>
    </source>
</evidence>
<dbReference type="Pfam" id="PF20684">
    <property type="entry name" value="Fung_rhodopsin"/>
    <property type="match status" value="1"/>
</dbReference>
<evidence type="ECO:0000256" key="3">
    <source>
        <dbReference type="ARBA" id="ARBA00022989"/>
    </source>
</evidence>
<dbReference type="InterPro" id="IPR049326">
    <property type="entry name" value="Rhodopsin_dom_fungi"/>
</dbReference>
<feature type="region of interest" description="Disordered" evidence="6">
    <location>
        <begin position="327"/>
        <end position="354"/>
    </location>
</feature>
<keyword evidence="4 7" id="KW-0472">Membrane</keyword>
<dbReference type="PANTHER" id="PTHR33048:SF123">
    <property type="entry name" value="INTEGRAL MEMBRANE PROTEIN"/>
    <property type="match status" value="1"/>
</dbReference>
<feature type="transmembrane region" description="Helical" evidence="7">
    <location>
        <begin position="247"/>
        <end position="268"/>
    </location>
</feature>
<reference evidence="10" key="2">
    <citation type="journal article" date="2014" name="Genetics">
        <title>Maintaining two mating types: Structure of the mating type locus and its role in heterokaryosis in Podospora anserina.</title>
        <authorList>
            <person name="Grognet P."/>
            <person name="Bidard F."/>
            <person name="Kuchly C."/>
            <person name="Tong L.C.H."/>
            <person name="Coppin E."/>
            <person name="Benkhali J.A."/>
            <person name="Couloux A."/>
            <person name="Wincker P."/>
            <person name="Debuchy R."/>
            <person name="Silar P."/>
        </authorList>
    </citation>
    <scope>GENOME REANNOTATION</scope>
    <source>
        <strain evidence="10">S / ATCC MYA-4624 / DSM 980 / FGSC 10383</strain>
    </source>
</reference>
<feature type="region of interest" description="Disordered" evidence="6">
    <location>
        <begin position="280"/>
        <end position="300"/>
    </location>
</feature>
<comment type="subcellular location">
    <subcellularLocation>
        <location evidence="1">Membrane</location>
        <topology evidence="1">Multi-pass membrane protein</topology>
    </subcellularLocation>
</comment>
<feature type="domain" description="Rhodopsin" evidence="8">
    <location>
        <begin position="36"/>
        <end position="273"/>
    </location>
</feature>
<dbReference type="InParanoid" id="A0A090D7T5"/>
<keyword evidence="3 7" id="KW-1133">Transmembrane helix</keyword>
<evidence type="ECO:0000313" key="9">
    <source>
        <dbReference type="EMBL" id="CDP29868.1"/>
    </source>
</evidence>
<proteinExistence type="inferred from homology"/>
<dbReference type="Proteomes" id="UP000001197">
    <property type="component" value="Chromosome 5"/>
</dbReference>
<sequence>MDQDEEAYRIDQRRQDELVIITVVFTSLSILVVGTRTFVRAVLMRKFGADDWTMLGALLFSCGYLVEILIMKYNGVGHAITTLTVDNMLILIKVTLAIQCTYYACVNCIKFSILCMYLRIAVTETLRYACFGLIGFHAVFFIISLTTTLAQCQPLEKMWDLTSVAPGTCINTTAFFYFTSGFNILTDILIFGLPIKTLIGINRPRKEVYALVGVFCIGAFATVIAIIRLHTIIVYTTAVDPFRESILVNLWSVLEVNIGIICASAPALKPLFHPQALREARYGSSGGPPKRTGYHYHSRDKSGTEIKSNIRVEQEFSARSINLGPIPSNTAQVVGGREQNSDQDSVDKILQDRY</sequence>